<reference evidence="1" key="1">
    <citation type="journal article" date="2014" name="Front. Microbiol.">
        <title>High frequency of phylogenetically diverse reductive dehalogenase-homologous genes in deep subseafloor sedimentary metagenomes.</title>
        <authorList>
            <person name="Kawai M."/>
            <person name="Futagami T."/>
            <person name="Toyoda A."/>
            <person name="Takaki Y."/>
            <person name="Nishi S."/>
            <person name="Hori S."/>
            <person name="Arai W."/>
            <person name="Tsubouchi T."/>
            <person name="Morono Y."/>
            <person name="Uchiyama I."/>
            <person name="Ito T."/>
            <person name="Fujiyama A."/>
            <person name="Inagaki F."/>
            <person name="Takami H."/>
        </authorList>
    </citation>
    <scope>NUCLEOTIDE SEQUENCE</scope>
    <source>
        <strain evidence="1">Expedition CK06-06</strain>
    </source>
</reference>
<accession>X1C7I3</accession>
<proteinExistence type="predicted"/>
<dbReference type="AlphaFoldDB" id="X1C7I3"/>
<comment type="caution">
    <text evidence="1">The sequence shown here is derived from an EMBL/GenBank/DDBJ whole genome shotgun (WGS) entry which is preliminary data.</text>
</comment>
<sequence>MPTFMVENRKTGKLSKIEAKNRRTVRRTIEQANLGSIQECRIELMKNKTQVKRVQYQMASIRKANRLQK</sequence>
<name>X1C7I3_9ZZZZ</name>
<dbReference type="EMBL" id="BART01024344">
    <property type="protein sequence ID" value="GAH03342.1"/>
    <property type="molecule type" value="Genomic_DNA"/>
</dbReference>
<protein>
    <submittedName>
        <fullName evidence="1">Uncharacterized protein</fullName>
    </submittedName>
</protein>
<gene>
    <name evidence="1" type="ORF">S01H4_44012</name>
</gene>
<evidence type="ECO:0000313" key="1">
    <source>
        <dbReference type="EMBL" id="GAH03342.1"/>
    </source>
</evidence>
<organism evidence="1">
    <name type="scientific">marine sediment metagenome</name>
    <dbReference type="NCBI Taxonomy" id="412755"/>
    <lineage>
        <taxon>unclassified sequences</taxon>
        <taxon>metagenomes</taxon>
        <taxon>ecological metagenomes</taxon>
    </lineage>
</organism>